<gene>
    <name evidence="2" type="ORF">NW755_009976</name>
</gene>
<feature type="region of interest" description="Disordered" evidence="1">
    <location>
        <begin position="36"/>
        <end position="69"/>
    </location>
</feature>
<accession>A0A9W8QZ95</accession>
<reference evidence="2" key="1">
    <citation type="submission" date="2022-09" db="EMBL/GenBank/DDBJ databases">
        <title>Fusarium specimens isolated from Avocado Roots.</title>
        <authorList>
            <person name="Stajich J."/>
            <person name="Roper C."/>
            <person name="Heimlech-Rivalta G."/>
        </authorList>
    </citation>
    <scope>NUCLEOTIDE SEQUENCE</scope>
    <source>
        <strain evidence="2">A02</strain>
    </source>
</reference>
<comment type="caution">
    <text evidence="2">The sequence shown here is derived from an EMBL/GenBank/DDBJ whole genome shotgun (WGS) entry which is preliminary data.</text>
</comment>
<evidence type="ECO:0000313" key="2">
    <source>
        <dbReference type="EMBL" id="KAJ4183127.1"/>
    </source>
</evidence>
<evidence type="ECO:0000256" key="1">
    <source>
        <dbReference type="SAM" id="MobiDB-lite"/>
    </source>
</evidence>
<evidence type="ECO:0000313" key="3">
    <source>
        <dbReference type="Proteomes" id="UP001152087"/>
    </source>
</evidence>
<dbReference type="AlphaFoldDB" id="A0A9W8QZ95"/>
<feature type="compositionally biased region" description="Acidic residues" evidence="1">
    <location>
        <begin position="42"/>
        <end position="52"/>
    </location>
</feature>
<dbReference type="EMBL" id="JAOQAV010000031">
    <property type="protein sequence ID" value="KAJ4183127.1"/>
    <property type="molecule type" value="Genomic_DNA"/>
</dbReference>
<proteinExistence type="predicted"/>
<protein>
    <submittedName>
        <fullName evidence="2">Uncharacterized protein</fullName>
    </submittedName>
</protein>
<dbReference type="Proteomes" id="UP001152087">
    <property type="component" value="Unassembled WGS sequence"/>
</dbReference>
<sequence length="69" mass="7343">MSGAALAPELLVGPADDDDDDGFPVDMLLDWREEVQAGDPEAPPEESPEVAEESVRAEEQAMAHGRHGS</sequence>
<keyword evidence="3" id="KW-1185">Reference proteome</keyword>
<feature type="region of interest" description="Disordered" evidence="1">
    <location>
        <begin position="1"/>
        <end position="24"/>
    </location>
</feature>
<name>A0A9W8QZ95_9HYPO</name>
<organism evidence="2 3">
    <name type="scientific">Fusarium falciforme</name>
    <dbReference type="NCBI Taxonomy" id="195108"/>
    <lineage>
        <taxon>Eukaryota</taxon>
        <taxon>Fungi</taxon>
        <taxon>Dikarya</taxon>
        <taxon>Ascomycota</taxon>
        <taxon>Pezizomycotina</taxon>
        <taxon>Sordariomycetes</taxon>
        <taxon>Hypocreomycetidae</taxon>
        <taxon>Hypocreales</taxon>
        <taxon>Nectriaceae</taxon>
        <taxon>Fusarium</taxon>
        <taxon>Fusarium solani species complex</taxon>
    </lineage>
</organism>